<dbReference type="SUPFAM" id="SSF51182">
    <property type="entry name" value="RmlC-like cupins"/>
    <property type="match status" value="1"/>
</dbReference>
<accession>A0ABR1ED14</accession>
<dbReference type="InterPro" id="IPR004313">
    <property type="entry name" value="ARD"/>
</dbReference>
<evidence type="ECO:0000256" key="8">
    <source>
        <dbReference type="ARBA" id="ARBA00023004"/>
    </source>
</evidence>
<evidence type="ECO:0000256" key="5">
    <source>
        <dbReference type="ARBA" id="ARBA00022723"/>
    </source>
</evidence>
<feature type="region of interest" description="Disordered" evidence="12">
    <location>
        <begin position="1"/>
        <end position="33"/>
    </location>
</feature>
<keyword evidence="6 11" id="KW-0223">Dioxygenase</keyword>
<comment type="function">
    <text evidence="11">Catalyzes 2 different reactions between oxygen and the acireductone 1,2-dihydroxy-3-keto-5-methylthiopentene (DHK-MTPene) depending upon the metal bound in the active site. Fe-containing acireductone dioxygenase (Fe-ARD) produces formate and 2-keto-4-methylthiobutyrate (KMTB), the alpha-ketoacid precursor of methionine in the methionine recycle pathway. Ni-containing acireductone dioxygenase (Ni-ARD) produces methylthiopropionate, carbon monoxide and formate, and does not lie on the methionine recycle pathway.</text>
</comment>
<dbReference type="PANTHER" id="PTHR23418:SF0">
    <property type="entry name" value="ACIREDUCTONE DIOXYGENASE"/>
    <property type="match status" value="1"/>
</dbReference>
<keyword evidence="4 11" id="KW-0028">Amino-acid biosynthesis</keyword>
<dbReference type="CDD" id="cd02232">
    <property type="entry name" value="cupin_ARD"/>
    <property type="match status" value="1"/>
</dbReference>
<organism evidence="13 14">
    <name type="scientific">Necator americanus</name>
    <name type="common">Human hookworm</name>
    <dbReference type="NCBI Taxonomy" id="51031"/>
    <lineage>
        <taxon>Eukaryota</taxon>
        <taxon>Metazoa</taxon>
        <taxon>Ecdysozoa</taxon>
        <taxon>Nematoda</taxon>
        <taxon>Chromadorea</taxon>
        <taxon>Rhabditida</taxon>
        <taxon>Rhabditina</taxon>
        <taxon>Rhabditomorpha</taxon>
        <taxon>Strongyloidea</taxon>
        <taxon>Ancylostomatidae</taxon>
        <taxon>Bunostominae</taxon>
        <taxon>Necator</taxon>
    </lineage>
</organism>
<feature type="binding site" evidence="11">
    <location>
        <position position="342"/>
    </location>
    <ligand>
        <name>Fe(2+)</name>
        <dbReference type="ChEBI" id="CHEBI:29033"/>
        <note>for iron-dependent acireductone dioxygenase activity</note>
    </ligand>
</feature>
<evidence type="ECO:0000256" key="10">
    <source>
        <dbReference type="ARBA" id="ARBA00023242"/>
    </source>
</evidence>
<keyword evidence="2 11" id="KW-0963">Cytoplasm</keyword>
<dbReference type="Pfam" id="PF03079">
    <property type="entry name" value="ARD"/>
    <property type="match status" value="1"/>
</dbReference>
<protein>
    <recommendedName>
        <fullName evidence="11">Acireductone dioxygenase</fullName>
    </recommendedName>
    <alternativeName>
        <fullName evidence="11">Acireductone dioxygenase (Fe(2+)-requiring)</fullName>
        <shortName evidence="11">ARD'</shortName>
        <shortName evidence="11">Fe-ARD</shortName>
        <ecNumber evidence="11">1.13.11.54</ecNumber>
    </alternativeName>
    <alternativeName>
        <fullName evidence="11">Acireductone dioxygenase (Ni(2+)-requiring)</fullName>
        <shortName evidence="11">ARD</shortName>
        <shortName evidence="11">Ni-ARD</shortName>
        <ecNumber evidence="11">1.13.11.53</ecNumber>
    </alternativeName>
</protein>
<dbReference type="EMBL" id="JAVFWL010000006">
    <property type="protein sequence ID" value="KAK6759856.1"/>
    <property type="molecule type" value="Genomic_DNA"/>
</dbReference>
<keyword evidence="7 11" id="KW-0560">Oxidoreductase</keyword>
<evidence type="ECO:0000256" key="3">
    <source>
        <dbReference type="ARBA" id="ARBA00022596"/>
    </source>
</evidence>
<feature type="binding site" evidence="11">
    <location>
        <position position="297"/>
    </location>
    <ligand>
        <name>Fe(2+)</name>
        <dbReference type="ChEBI" id="CHEBI:29033"/>
        <note>for iron-dependent acireductone dioxygenase activity</note>
    </ligand>
</feature>
<comment type="subcellular location">
    <subcellularLocation>
        <location evidence="11">Cytoplasm</location>
    </subcellularLocation>
    <subcellularLocation>
        <location evidence="11">Nucleus</location>
    </subcellularLocation>
</comment>
<comment type="similarity">
    <text evidence="11">Belongs to the acireductone dioxygenase (ARD) family.</text>
</comment>
<feature type="binding site" evidence="11">
    <location>
        <position position="342"/>
    </location>
    <ligand>
        <name>Ni(2+)</name>
        <dbReference type="ChEBI" id="CHEBI:49786"/>
        <note>for nickel-dependent acireductone dioxygenase activity</note>
    </ligand>
</feature>
<dbReference type="InterPro" id="IPR027496">
    <property type="entry name" value="ARD_euk"/>
</dbReference>
<evidence type="ECO:0000256" key="9">
    <source>
        <dbReference type="ARBA" id="ARBA00023167"/>
    </source>
</evidence>
<dbReference type="Gene3D" id="2.60.120.10">
    <property type="entry name" value="Jelly Rolls"/>
    <property type="match status" value="1"/>
</dbReference>
<keyword evidence="10 11" id="KW-0539">Nucleus</keyword>
<evidence type="ECO:0000256" key="1">
    <source>
        <dbReference type="ARBA" id="ARBA00000428"/>
    </source>
</evidence>
<comment type="catalytic activity">
    <reaction evidence="1 11">
        <text>1,2-dihydroxy-5-(methylsulfanyl)pent-1-en-3-one + O2 = 4-methylsulfanyl-2-oxobutanoate + formate + 2 H(+)</text>
        <dbReference type="Rhea" id="RHEA:24504"/>
        <dbReference type="ChEBI" id="CHEBI:15378"/>
        <dbReference type="ChEBI" id="CHEBI:15379"/>
        <dbReference type="ChEBI" id="CHEBI:15740"/>
        <dbReference type="ChEBI" id="CHEBI:16723"/>
        <dbReference type="ChEBI" id="CHEBI:49252"/>
        <dbReference type="EC" id="1.13.11.54"/>
    </reaction>
</comment>
<keyword evidence="8 11" id="KW-0408">Iron</keyword>
<dbReference type="Proteomes" id="UP001303046">
    <property type="component" value="Unassembled WGS sequence"/>
</dbReference>
<evidence type="ECO:0000256" key="12">
    <source>
        <dbReference type="SAM" id="MobiDB-lite"/>
    </source>
</evidence>
<evidence type="ECO:0000313" key="13">
    <source>
        <dbReference type="EMBL" id="KAK6759856.1"/>
    </source>
</evidence>
<feature type="region of interest" description="Disordered" evidence="12">
    <location>
        <begin position="154"/>
        <end position="176"/>
    </location>
</feature>
<name>A0ABR1ED14_NECAM</name>
<keyword evidence="5 11" id="KW-0479">Metal-binding</keyword>
<feature type="binding site" evidence="11">
    <location>
        <position position="303"/>
    </location>
    <ligand>
        <name>Fe(2+)</name>
        <dbReference type="ChEBI" id="CHEBI:29033"/>
        <note>for iron-dependent acireductone dioxygenase activity</note>
    </ligand>
</feature>
<keyword evidence="9 11" id="KW-0486">Methionine biosynthesis</keyword>
<feature type="binding site" evidence="11">
    <location>
        <position position="303"/>
    </location>
    <ligand>
        <name>Ni(2+)</name>
        <dbReference type="ChEBI" id="CHEBI:49786"/>
        <note>for nickel-dependent acireductone dioxygenase activity</note>
    </ligand>
</feature>
<evidence type="ECO:0000313" key="14">
    <source>
        <dbReference type="Proteomes" id="UP001303046"/>
    </source>
</evidence>
<sequence length="395" mass="45167">MLGDLSYQHTSELKRRRISRGTDESAHCNSSSQLISPLPVQTLTVGRPTRAASSSPLNFTNYRENRDEEFNIDRGRPLRASVGHGCCPGNRPTLSHGFASTGRVSSSSYRTREPRFPSPSDFLSHSFLKQAVIFDRNVQLKKFLEGGLWTRLRNGSNTPPRTSSPQSDPVATSKPVPDRNMLQLVSSLLPIAYYFLSFFFYESSSAFYFEMTSRAYFMGPVHDQRDDCQLVPNRDATTVDLANISVEISTIEMDPKWEDHLDNLVSVYDMNHRDEIHISRASMPDFDEKAKIFFEEHLHRDPEIRFVKSGTGFFDVRSKDDEWIRIPVKRGDFVYLPAGIYHRFTTDWDENILVIRLFHSCPKWEAFPRCKNGDSLKERADYLRSIGVADGATSK</sequence>
<feature type="binding site" evidence="11">
    <location>
        <position position="299"/>
    </location>
    <ligand>
        <name>Ni(2+)</name>
        <dbReference type="ChEBI" id="CHEBI:49786"/>
        <note>for nickel-dependent acireductone dioxygenase activity</note>
    </ligand>
</feature>
<evidence type="ECO:0000256" key="4">
    <source>
        <dbReference type="ARBA" id="ARBA00022605"/>
    </source>
</evidence>
<evidence type="ECO:0000256" key="6">
    <source>
        <dbReference type="ARBA" id="ARBA00022964"/>
    </source>
</evidence>
<comment type="cofactor">
    <cofactor evidence="11">
        <name>Fe(2+)</name>
        <dbReference type="ChEBI" id="CHEBI:29033"/>
    </cofactor>
    <cofactor evidence="11">
        <name>Ni(2+)</name>
        <dbReference type="ChEBI" id="CHEBI:49786"/>
    </cofactor>
    <text evidence="11">Binds either 1 Fe or Ni cation per monomer. Iron-binding promotes an acireductone dioxygenase reaction producing 2-keto-4-methylthiobutyrate, while nickel-binding promotes an acireductone dioxygenase reaction producing 3-(methylsulfanyl)propanoate.</text>
</comment>
<comment type="pathway">
    <text evidence="11">Amino-acid biosynthesis; L-methionine biosynthesis via salvage pathway; L-methionine from S-methyl-5-thio-alpha-D-ribose 1-phosphate: step 5/6.</text>
</comment>
<comment type="caution">
    <text evidence="13">The sequence shown here is derived from an EMBL/GenBank/DDBJ whole genome shotgun (WGS) entry which is preliminary data.</text>
</comment>
<keyword evidence="14" id="KW-1185">Reference proteome</keyword>
<dbReference type="EC" id="1.13.11.54" evidence="11"/>
<evidence type="ECO:0000256" key="7">
    <source>
        <dbReference type="ARBA" id="ARBA00023002"/>
    </source>
</evidence>
<dbReference type="PANTHER" id="PTHR23418">
    <property type="entry name" value="ACIREDUCTONE DIOXYGENASE"/>
    <property type="match status" value="1"/>
</dbReference>
<evidence type="ECO:0000256" key="2">
    <source>
        <dbReference type="ARBA" id="ARBA00022490"/>
    </source>
</evidence>
<feature type="binding site" evidence="11">
    <location>
        <position position="297"/>
    </location>
    <ligand>
        <name>Ni(2+)</name>
        <dbReference type="ChEBI" id="CHEBI:49786"/>
        <note>for nickel-dependent acireductone dioxygenase activity</note>
    </ligand>
</feature>
<feature type="binding site" evidence="11">
    <location>
        <position position="299"/>
    </location>
    <ligand>
        <name>Fe(2+)</name>
        <dbReference type="ChEBI" id="CHEBI:29033"/>
        <note>for iron-dependent acireductone dioxygenase activity</note>
    </ligand>
</feature>
<dbReference type="InterPro" id="IPR011051">
    <property type="entry name" value="RmlC_Cupin_sf"/>
</dbReference>
<proteinExistence type="inferred from homology"/>
<reference evidence="13 14" key="1">
    <citation type="submission" date="2023-08" db="EMBL/GenBank/DDBJ databases">
        <title>A Necator americanus chromosomal reference genome.</title>
        <authorList>
            <person name="Ilik V."/>
            <person name="Petrzelkova K.J."/>
            <person name="Pardy F."/>
            <person name="Fuh T."/>
            <person name="Niatou-Singa F.S."/>
            <person name="Gouil Q."/>
            <person name="Baker L."/>
            <person name="Ritchie M.E."/>
            <person name="Jex A.R."/>
            <person name="Gazzola D."/>
            <person name="Li H."/>
            <person name="Toshio Fujiwara R."/>
            <person name="Zhan B."/>
            <person name="Aroian R.V."/>
            <person name="Pafco B."/>
            <person name="Schwarz E.M."/>
        </authorList>
    </citation>
    <scope>NUCLEOTIDE SEQUENCE [LARGE SCALE GENOMIC DNA]</scope>
    <source>
        <strain evidence="13 14">Aroian</strain>
        <tissue evidence="13">Whole animal</tissue>
    </source>
</reference>
<keyword evidence="3 11" id="KW-0533">Nickel</keyword>
<evidence type="ECO:0000256" key="11">
    <source>
        <dbReference type="HAMAP-Rule" id="MF_03154"/>
    </source>
</evidence>
<gene>
    <name evidence="13" type="primary">Necator_chrX.g21592</name>
    <name evidence="13" type="ORF">RB195_021431</name>
</gene>
<dbReference type="InterPro" id="IPR014710">
    <property type="entry name" value="RmlC-like_jellyroll"/>
</dbReference>
<dbReference type="HAMAP" id="MF_03154">
    <property type="entry name" value="Salvage_MtnD_euk"/>
    <property type="match status" value="1"/>
</dbReference>
<comment type="catalytic activity">
    <reaction evidence="11">
        <text>1,2-dihydroxy-5-(methylsulfanyl)pent-1-en-3-one + O2 = 3-(methylsulfanyl)propanoate + CO + formate + 2 H(+)</text>
        <dbReference type="Rhea" id="RHEA:14161"/>
        <dbReference type="ChEBI" id="CHEBI:15378"/>
        <dbReference type="ChEBI" id="CHEBI:15379"/>
        <dbReference type="ChEBI" id="CHEBI:15740"/>
        <dbReference type="ChEBI" id="CHEBI:17245"/>
        <dbReference type="ChEBI" id="CHEBI:49016"/>
        <dbReference type="ChEBI" id="CHEBI:49252"/>
        <dbReference type="EC" id="1.13.11.53"/>
    </reaction>
</comment>
<feature type="compositionally biased region" description="Polar residues" evidence="12">
    <location>
        <begin position="154"/>
        <end position="170"/>
    </location>
</feature>
<dbReference type="EC" id="1.13.11.53" evidence="11"/>